<accession>A0A1Y1CTZ2</accession>
<keyword evidence="4" id="KW-0597">Phosphoprotein</keyword>
<reference evidence="14" key="1">
    <citation type="journal article" date="2017" name="PLoS ONE">
        <title>Genetic characterization of blaNDM-harboring plasmids in carbapenem-resistant Escherichia coli from Myanmar.</title>
        <authorList>
            <person name="Sugawara Y."/>
            <person name="Akeda Y."/>
            <person name="Sakamoto N."/>
            <person name="Takeuchi D."/>
            <person name="Motooka D."/>
            <person name="Nakamura S."/>
            <person name="Hagiya H."/>
            <person name="Yamamoto N."/>
            <person name="Nishi I."/>
            <person name="Yoshida H."/>
            <person name="Okada K."/>
            <person name="Zin K.N."/>
            <person name="Aye M.M."/>
            <person name="Tomono K."/>
            <person name="Hamada S."/>
        </authorList>
    </citation>
    <scope>NUCLEOTIDE SEQUENCE</scope>
    <source>
        <strain evidence="14">M216</strain>
        <plasmid evidence="14">pM216_AC2</plasmid>
    </source>
</reference>
<dbReference type="InterPro" id="IPR003661">
    <property type="entry name" value="HisK_dim/P_dom"/>
</dbReference>
<evidence type="ECO:0000256" key="3">
    <source>
        <dbReference type="ARBA" id="ARBA00012438"/>
    </source>
</evidence>
<keyword evidence="10 13" id="KW-1133">Transmembrane helix</keyword>
<dbReference type="InterPro" id="IPR003594">
    <property type="entry name" value="HATPase_dom"/>
</dbReference>
<dbReference type="SMART" id="SM00304">
    <property type="entry name" value="HAMP"/>
    <property type="match status" value="1"/>
</dbReference>
<reference evidence="14" key="2">
    <citation type="journal article" date="2019" name="Antimicrob. Agents Chemother.">
        <title>Spreading Patterns of NDM-Producing Enterobacteriaceae in Clinical and Environmental Settings in Yangon, Myanmar.</title>
        <authorList>
            <person name="Sugawara Y."/>
            <person name="Akeda Y."/>
            <person name="Hagiya H."/>
            <person name="Sakamoto N."/>
            <person name="Takeuchi D."/>
            <person name="Shanmugakani R.K."/>
            <person name="Motooka D."/>
            <person name="Nishi I."/>
            <person name="Zin K.N."/>
            <person name="Aye M.M."/>
            <person name="Myint T."/>
            <person name="Tomono K."/>
            <person name="Hamada S."/>
        </authorList>
    </citation>
    <scope>NUCLEOTIDE SEQUENCE</scope>
    <source>
        <strain evidence="14">M216</strain>
        <plasmid evidence="14">pM216_AC2</plasmid>
    </source>
</reference>
<dbReference type="InterPro" id="IPR050428">
    <property type="entry name" value="TCS_sensor_his_kinase"/>
</dbReference>
<evidence type="ECO:0000313" key="14">
    <source>
        <dbReference type="EMBL" id="BAX83710.1"/>
    </source>
</evidence>
<keyword evidence="11" id="KW-0902">Two-component regulatory system</keyword>
<evidence type="ECO:0000256" key="13">
    <source>
        <dbReference type="SAM" id="Phobius"/>
    </source>
</evidence>
<organism evidence="14">
    <name type="scientific">Escherichia coli</name>
    <dbReference type="NCBI Taxonomy" id="562"/>
    <lineage>
        <taxon>Bacteria</taxon>
        <taxon>Pseudomonadati</taxon>
        <taxon>Pseudomonadota</taxon>
        <taxon>Gammaproteobacteria</taxon>
        <taxon>Enterobacterales</taxon>
        <taxon>Enterobacteriaceae</taxon>
        <taxon>Escherichia</taxon>
    </lineage>
</organism>
<dbReference type="SMART" id="SM00387">
    <property type="entry name" value="HATPase_c"/>
    <property type="match status" value="1"/>
</dbReference>
<dbReference type="EC" id="2.7.13.3" evidence="3"/>
<evidence type="ECO:0000256" key="5">
    <source>
        <dbReference type="ARBA" id="ARBA00022679"/>
    </source>
</evidence>
<feature type="transmembrane region" description="Helical" evidence="13">
    <location>
        <begin position="56"/>
        <end position="75"/>
    </location>
</feature>
<dbReference type="PANTHER" id="PTHR45436:SF5">
    <property type="entry name" value="SENSOR HISTIDINE KINASE TRCS"/>
    <property type="match status" value="1"/>
</dbReference>
<dbReference type="PANTHER" id="PTHR45436">
    <property type="entry name" value="SENSOR HISTIDINE KINASE YKOH"/>
    <property type="match status" value="1"/>
</dbReference>
<dbReference type="SUPFAM" id="SSF47384">
    <property type="entry name" value="Homodimeric domain of signal transducing histidine kinase"/>
    <property type="match status" value="1"/>
</dbReference>
<keyword evidence="7" id="KW-0547">Nucleotide-binding</keyword>
<feature type="transmembrane region" description="Helical" evidence="13">
    <location>
        <begin position="12"/>
        <end position="36"/>
    </location>
</feature>
<dbReference type="CDD" id="cd06225">
    <property type="entry name" value="HAMP"/>
    <property type="match status" value="1"/>
</dbReference>
<dbReference type="GO" id="GO:0005524">
    <property type="term" value="F:ATP binding"/>
    <property type="evidence" value="ECO:0007669"/>
    <property type="project" value="UniProtKB-KW"/>
</dbReference>
<dbReference type="InterPro" id="IPR003660">
    <property type="entry name" value="HAMP_dom"/>
</dbReference>
<keyword evidence="12 13" id="KW-0472">Membrane</keyword>
<dbReference type="AlphaFoldDB" id="A0A1Y1CTZ2"/>
<dbReference type="PRINTS" id="PR00344">
    <property type="entry name" value="BCTRLSENSOR"/>
</dbReference>
<evidence type="ECO:0000256" key="6">
    <source>
        <dbReference type="ARBA" id="ARBA00022692"/>
    </source>
</evidence>
<dbReference type="CDD" id="cd00075">
    <property type="entry name" value="HATPase"/>
    <property type="match status" value="1"/>
</dbReference>
<dbReference type="PROSITE" id="PS50109">
    <property type="entry name" value="HIS_KIN"/>
    <property type="match status" value="1"/>
</dbReference>
<keyword evidence="8 14" id="KW-0418">Kinase</keyword>
<evidence type="ECO:0000256" key="8">
    <source>
        <dbReference type="ARBA" id="ARBA00022777"/>
    </source>
</evidence>
<proteinExistence type="predicted"/>
<evidence type="ECO:0000256" key="11">
    <source>
        <dbReference type="ARBA" id="ARBA00023012"/>
    </source>
</evidence>
<comment type="subcellular location">
    <subcellularLocation>
        <location evidence="2">Cell inner membrane</location>
        <topology evidence="2">Multi-pass membrane protein</topology>
    </subcellularLocation>
</comment>
<dbReference type="Pfam" id="PF00512">
    <property type="entry name" value="HisKA"/>
    <property type="match status" value="1"/>
</dbReference>
<dbReference type="GO" id="GO:0005886">
    <property type="term" value="C:plasma membrane"/>
    <property type="evidence" value="ECO:0007669"/>
    <property type="project" value="UniProtKB-SubCell"/>
</dbReference>
<keyword evidence="14" id="KW-0614">Plasmid</keyword>
<dbReference type="Pfam" id="PF02518">
    <property type="entry name" value="HATPase_c"/>
    <property type="match status" value="1"/>
</dbReference>
<dbReference type="InterPro" id="IPR005467">
    <property type="entry name" value="His_kinase_dom"/>
</dbReference>
<dbReference type="SUPFAM" id="SSF55874">
    <property type="entry name" value="ATPase domain of HSP90 chaperone/DNA topoisomerase II/histidine kinase"/>
    <property type="match status" value="1"/>
</dbReference>
<geneLocation type="plasmid" evidence="14">
    <name>pM216_AC2</name>
</geneLocation>
<evidence type="ECO:0000256" key="10">
    <source>
        <dbReference type="ARBA" id="ARBA00022989"/>
    </source>
</evidence>
<dbReference type="RefSeq" id="WP_065800145.1">
    <property type="nucleotide sequence ID" value="NZ_AP018145.1"/>
</dbReference>
<dbReference type="SMART" id="SM00388">
    <property type="entry name" value="HisKA"/>
    <property type="match status" value="1"/>
</dbReference>
<keyword evidence="6 13" id="KW-0812">Transmembrane</keyword>
<evidence type="ECO:0000256" key="1">
    <source>
        <dbReference type="ARBA" id="ARBA00000085"/>
    </source>
</evidence>
<evidence type="ECO:0000256" key="12">
    <source>
        <dbReference type="ARBA" id="ARBA00023136"/>
    </source>
</evidence>
<sequence>MKLVGLSRQIAFSMMAIALGVILLVIFTAYIFYYFWDKYWPENVPVNSLVPTVPELFWMLGTTIAGLVLAVWVALSLSKRILTPLNSLAAGIRSLAKGDLSARAVADDESMGEASQLAADFNHLAEKLQKMTEEQRFWNAAIAHELRTPVTILRGRLQGLVDGVFQPDIMQFKSLLTQVEGLNRLIEDMRVISLADSGNLYLNRVNTDIKDEIDSAIQFSGIFSDDSKFTPCINIDAMIVSCDPVRIRQAMLALLDNAKKYSSSGRIYISLEKKNHNYQLSVQDEGPGIPPDFLPHIFTPFMQAPDSKRNGSGLGLAVVSAIAKAHGGYATCTLSADGGTIISLCWPEPEHIE</sequence>
<dbReference type="Gene3D" id="1.10.287.130">
    <property type="match status" value="1"/>
</dbReference>
<dbReference type="PROSITE" id="PS50885">
    <property type="entry name" value="HAMP"/>
    <property type="match status" value="1"/>
</dbReference>
<name>A0A1Y1CTZ2_ECOLX</name>
<dbReference type="CDD" id="cd00082">
    <property type="entry name" value="HisKA"/>
    <property type="match status" value="1"/>
</dbReference>
<evidence type="ECO:0000256" key="9">
    <source>
        <dbReference type="ARBA" id="ARBA00022840"/>
    </source>
</evidence>
<dbReference type="InterPro" id="IPR004358">
    <property type="entry name" value="Sig_transdc_His_kin-like_C"/>
</dbReference>
<dbReference type="Gene3D" id="6.10.340.10">
    <property type="match status" value="1"/>
</dbReference>
<evidence type="ECO:0000256" key="7">
    <source>
        <dbReference type="ARBA" id="ARBA00022741"/>
    </source>
</evidence>
<protein>
    <recommendedName>
        <fullName evidence="3">histidine kinase</fullName>
        <ecNumber evidence="3">2.7.13.3</ecNumber>
    </recommendedName>
</protein>
<dbReference type="EMBL" id="AP018145">
    <property type="protein sequence ID" value="BAX83710.1"/>
    <property type="molecule type" value="Genomic_DNA"/>
</dbReference>
<dbReference type="InterPro" id="IPR036890">
    <property type="entry name" value="HATPase_C_sf"/>
</dbReference>
<keyword evidence="9" id="KW-0067">ATP-binding</keyword>
<dbReference type="Gene3D" id="3.30.565.10">
    <property type="entry name" value="Histidine kinase-like ATPase, C-terminal domain"/>
    <property type="match status" value="1"/>
</dbReference>
<dbReference type="SUPFAM" id="SSF158472">
    <property type="entry name" value="HAMP domain-like"/>
    <property type="match status" value="1"/>
</dbReference>
<dbReference type="GO" id="GO:0000155">
    <property type="term" value="F:phosphorelay sensor kinase activity"/>
    <property type="evidence" value="ECO:0007669"/>
    <property type="project" value="InterPro"/>
</dbReference>
<comment type="catalytic activity">
    <reaction evidence="1">
        <text>ATP + protein L-histidine = ADP + protein N-phospho-L-histidine.</text>
        <dbReference type="EC" id="2.7.13.3"/>
    </reaction>
</comment>
<dbReference type="Pfam" id="PF00672">
    <property type="entry name" value="HAMP"/>
    <property type="match status" value="1"/>
</dbReference>
<evidence type="ECO:0000256" key="2">
    <source>
        <dbReference type="ARBA" id="ARBA00004429"/>
    </source>
</evidence>
<evidence type="ECO:0000256" key="4">
    <source>
        <dbReference type="ARBA" id="ARBA00022553"/>
    </source>
</evidence>
<dbReference type="InterPro" id="IPR036097">
    <property type="entry name" value="HisK_dim/P_sf"/>
</dbReference>
<keyword evidence="5" id="KW-0808">Transferase</keyword>